<evidence type="ECO:0000313" key="4">
    <source>
        <dbReference type="EMBL" id="KAK4315944.1"/>
    </source>
</evidence>
<feature type="region of interest" description="Disordered" evidence="3">
    <location>
        <begin position="352"/>
        <end position="375"/>
    </location>
</feature>
<dbReference type="AlphaFoldDB" id="A0AAE1PYJ2"/>
<dbReference type="Pfam" id="PF04614">
    <property type="entry name" value="Pex19"/>
    <property type="match status" value="1"/>
</dbReference>
<name>A0AAE1PYJ2_9EUCA</name>
<comment type="caution">
    <text evidence="4">The sequence shown here is derived from an EMBL/GenBank/DDBJ whole genome shotgun (WGS) entry which is preliminary data.</text>
</comment>
<gene>
    <name evidence="4" type="ORF">Pmani_012856</name>
</gene>
<dbReference type="InterPro" id="IPR006708">
    <property type="entry name" value="Pex19"/>
</dbReference>
<comment type="similarity">
    <text evidence="1">Belongs to the peroxin-19 family.</text>
</comment>
<dbReference type="Gene3D" id="1.20.120.900">
    <property type="entry name" value="Pex19, mPTS binding domain"/>
    <property type="match status" value="1"/>
</dbReference>
<proteinExistence type="inferred from homology"/>
<sequence>MSEGESGGNGMEEKKRKEQEVVPDPELDDLLDDALQDFTKPPPPMRPAAAAPPAPDLAATVAALGVNAAMAEGQQQQNQEQQGMVGGSMWTEEFIQQATSQFEQTMRAMMEQQQGLEKSQEGANAEKAPTATTTTSTTAAGDKSAEGLPPVDISSLSAQFAQFAEAAGQAATTAQSDANFTHCLADTLTQLSQNNQQLQSAPTPEDLGKMFEGLGLMGEGGGAEGEDGPLGGLLPMMQVMLEHILSKDVLYGPMKEITDKYPDWLADHRASLTEEEYQRYNSQYHVMSQVVGLYDEEGEGESEEAQGKRFEKIMTSMQKLQELGQPPKELVGDLGPFINFDPSGNPILPDLTAPSGAGGEGGGEAEGGGEQCCVM</sequence>
<dbReference type="Proteomes" id="UP001292094">
    <property type="component" value="Unassembled WGS sequence"/>
</dbReference>
<dbReference type="PANTHER" id="PTHR12774:SF2">
    <property type="entry name" value="PEROXISOMAL BIOGENESIS FACTOR 19"/>
    <property type="match status" value="1"/>
</dbReference>
<feature type="compositionally biased region" description="Gly residues" evidence="3">
    <location>
        <begin position="1"/>
        <end position="10"/>
    </location>
</feature>
<dbReference type="GO" id="GO:0033328">
    <property type="term" value="F:peroxisome membrane targeting sequence binding"/>
    <property type="evidence" value="ECO:0007669"/>
    <property type="project" value="TreeGrafter"/>
</dbReference>
<keyword evidence="5" id="KW-1185">Reference proteome</keyword>
<accession>A0AAE1PYJ2</accession>
<feature type="compositionally biased region" description="Low complexity" evidence="3">
    <location>
        <begin position="123"/>
        <end position="140"/>
    </location>
</feature>
<protein>
    <recommendedName>
        <fullName evidence="2">Peroxin-19</fullName>
    </recommendedName>
</protein>
<dbReference type="PANTHER" id="PTHR12774">
    <property type="entry name" value="PEROXISOMAL BIOGENESIS FACTOR 19"/>
    <property type="match status" value="1"/>
</dbReference>
<feature type="region of interest" description="Disordered" evidence="3">
    <location>
        <begin position="110"/>
        <end position="150"/>
    </location>
</feature>
<feature type="compositionally biased region" description="Acidic residues" evidence="3">
    <location>
        <begin position="21"/>
        <end position="35"/>
    </location>
</feature>
<evidence type="ECO:0000256" key="2">
    <source>
        <dbReference type="ARBA" id="ARBA00029688"/>
    </source>
</evidence>
<reference evidence="4" key="1">
    <citation type="submission" date="2023-11" db="EMBL/GenBank/DDBJ databases">
        <title>Genome assemblies of two species of porcelain crab, Petrolisthes cinctipes and Petrolisthes manimaculis (Anomura: Porcellanidae).</title>
        <authorList>
            <person name="Angst P."/>
        </authorList>
    </citation>
    <scope>NUCLEOTIDE SEQUENCE</scope>
    <source>
        <strain evidence="4">PB745_02</strain>
        <tissue evidence="4">Gill</tissue>
    </source>
</reference>
<evidence type="ECO:0000256" key="1">
    <source>
        <dbReference type="ARBA" id="ARBA00006326"/>
    </source>
</evidence>
<organism evidence="4 5">
    <name type="scientific">Petrolisthes manimaculis</name>
    <dbReference type="NCBI Taxonomy" id="1843537"/>
    <lineage>
        <taxon>Eukaryota</taxon>
        <taxon>Metazoa</taxon>
        <taxon>Ecdysozoa</taxon>
        <taxon>Arthropoda</taxon>
        <taxon>Crustacea</taxon>
        <taxon>Multicrustacea</taxon>
        <taxon>Malacostraca</taxon>
        <taxon>Eumalacostraca</taxon>
        <taxon>Eucarida</taxon>
        <taxon>Decapoda</taxon>
        <taxon>Pleocyemata</taxon>
        <taxon>Anomura</taxon>
        <taxon>Galatheoidea</taxon>
        <taxon>Porcellanidae</taxon>
        <taxon>Petrolisthes</taxon>
    </lineage>
</organism>
<evidence type="ECO:0000256" key="3">
    <source>
        <dbReference type="SAM" id="MobiDB-lite"/>
    </source>
</evidence>
<dbReference type="GO" id="GO:0005778">
    <property type="term" value="C:peroxisomal membrane"/>
    <property type="evidence" value="ECO:0007669"/>
    <property type="project" value="TreeGrafter"/>
</dbReference>
<feature type="region of interest" description="Disordered" evidence="3">
    <location>
        <begin position="1"/>
        <end position="53"/>
    </location>
</feature>
<feature type="compositionally biased region" description="Basic and acidic residues" evidence="3">
    <location>
        <begin position="11"/>
        <end position="20"/>
    </location>
</feature>
<dbReference type="EMBL" id="JAWZYT010001063">
    <property type="protein sequence ID" value="KAK4315944.1"/>
    <property type="molecule type" value="Genomic_DNA"/>
</dbReference>
<dbReference type="GO" id="GO:0045046">
    <property type="term" value="P:protein import into peroxisome membrane"/>
    <property type="evidence" value="ECO:0007669"/>
    <property type="project" value="TreeGrafter"/>
</dbReference>
<dbReference type="InterPro" id="IPR038322">
    <property type="entry name" value="Pex19_C_sf"/>
</dbReference>
<feature type="compositionally biased region" description="Gly residues" evidence="3">
    <location>
        <begin position="356"/>
        <end position="375"/>
    </location>
</feature>
<feature type="compositionally biased region" description="Pro residues" evidence="3">
    <location>
        <begin position="40"/>
        <end position="53"/>
    </location>
</feature>
<evidence type="ECO:0000313" key="5">
    <source>
        <dbReference type="Proteomes" id="UP001292094"/>
    </source>
</evidence>